<dbReference type="GO" id="GO:0008017">
    <property type="term" value="F:microtubule binding"/>
    <property type="evidence" value="ECO:0007669"/>
    <property type="project" value="InterPro"/>
</dbReference>
<dbReference type="Pfam" id="PF13925">
    <property type="entry name" value="Katanin_con80"/>
    <property type="match status" value="1"/>
</dbReference>
<evidence type="ECO:0000256" key="3">
    <source>
        <dbReference type="ARBA" id="ARBA00023212"/>
    </source>
</evidence>
<evidence type="ECO:0000259" key="4">
    <source>
        <dbReference type="Pfam" id="PF13925"/>
    </source>
</evidence>
<dbReference type="InterPro" id="IPR028021">
    <property type="entry name" value="Katanin_C-terminal"/>
</dbReference>
<keyword evidence="2" id="KW-0963">Cytoplasm</keyword>
<evidence type="ECO:0000313" key="7">
    <source>
        <dbReference type="WBParaSite" id="GPUH_0000437401-mRNA-1"/>
    </source>
</evidence>
<organism evidence="7">
    <name type="scientific">Gongylonema pulchrum</name>
    <dbReference type="NCBI Taxonomy" id="637853"/>
    <lineage>
        <taxon>Eukaryota</taxon>
        <taxon>Metazoa</taxon>
        <taxon>Ecdysozoa</taxon>
        <taxon>Nematoda</taxon>
        <taxon>Chromadorea</taxon>
        <taxon>Rhabditida</taxon>
        <taxon>Spirurina</taxon>
        <taxon>Spiruromorpha</taxon>
        <taxon>Spiruroidea</taxon>
        <taxon>Gongylonematidae</taxon>
        <taxon>Gongylonema</taxon>
    </lineage>
</organism>
<evidence type="ECO:0000256" key="1">
    <source>
        <dbReference type="ARBA" id="ARBA00004245"/>
    </source>
</evidence>
<name>A0A183D6M6_9BILA</name>
<reference evidence="5 6" key="2">
    <citation type="submission" date="2018-11" db="EMBL/GenBank/DDBJ databases">
        <authorList>
            <consortium name="Pathogen Informatics"/>
        </authorList>
    </citation>
    <scope>NUCLEOTIDE SEQUENCE [LARGE SCALE GENOMIC DNA]</scope>
</reference>
<dbReference type="EMBL" id="UYRT01008186">
    <property type="protein sequence ID" value="VDK44440.1"/>
    <property type="molecule type" value="Genomic_DNA"/>
</dbReference>
<reference evidence="7" key="1">
    <citation type="submission" date="2016-06" db="UniProtKB">
        <authorList>
            <consortium name="WormBaseParasite"/>
        </authorList>
    </citation>
    <scope>IDENTIFICATION</scope>
</reference>
<accession>A0A183D6M6</accession>
<evidence type="ECO:0000313" key="5">
    <source>
        <dbReference type="EMBL" id="VDK44440.1"/>
    </source>
</evidence>
<dbReference type="OrthoDB" id="10251605at2759"/>
<comment type="subcellular location">
    <subcellularLocation>
        <location evidence="1">Cytoplasm</location>
        <location evidence="1">Cytoskeleton</location>
    </subcellularLocation>
</comment>
<dbReference type="AlphaFoldDB" id="A0A183D6M6"/>
<keyword evidence="3" id="KW-0206">Cytoskeleton</keyword>
<proteinExistence type="predicted"/>
<gene>
    <name evidence="5" type="ORF">GPUH_LOCUS4370</name>
</gene>
<dbReference type="WBParaSite" id="GPUH_0000437401-mRNA-1">
    <property type="protein sequence ID" value="GPUH_0000437401-mRNA-1"/>
    <property type="gene ID" value="GPUH_0000437401"/>
</dbReference>
<sequence>MLKDLSTLEVFLNQRRNALDNVLHCWRTRGAEAAVGEAARSGDLAVLVELVDAFNHAPSVWNLTLCTVILPHIEPLLGANNEDYVEVSYGYILHSYLFGKE</sequence>
<protein>
    <submittedName>
        <fullName evidence="7">Katanin_con80 domain-containing protein</fullName>
    </submittedName>
</protein>
<feature type="domain" description="Katanin p80 subunit C-terminal" evidence="4">
    <location>
        <begin position="4"/>
        <end position="89"/>
    </location>
</feature>
<dbReference type="GO" id="GO:0005856">
    <property type="term" value="C:cytoskeleton"/>
    <property type="evidence" value="ECO:0007669"/>
    <property type="project" value="UniProtKB-SubCell"/>
</dbReference>
<keyword evidence="6" id="KW-1185">Reference proteome</keyword>
<dbReference type="Proteomes" id="UP000271098">
    <property type="component" value="Unassembled WGS sequence"/>
</dbReference>
<evidence type="ECO:0000256" key="2">
    <source>
        <dbReference type="ARBA" id="ARBA00022490"/>
    </source>
</evidence>
<evidence type="ECO:0000313" key="6">
    <source>
        <dbReference type="Proteomes" id="UP000271098"/>
    </source>
</evidence>